<feature type="domain" description="Glycosyl transferase family 51" evidence="17">
    <location>
        <begin position="77"/>
        <end position="254"/>
    </location>
</feature>
<reference evidence="19" key="1">
    <citation type="submission" date="2018-07" db="EMBL/GenBank/DDBJ databases">
        <authorList>
            <person name="Zhao J."/>
        </authorList>
    </citation>
    <scope>NUCLEOTIDE SEQUENCE [LARGE SCALE GENOMIC DNA]</scope>
    <source>
        <strain evidence="19">GSSD-12</strain>
    </source>
</reference>
<evidence type="ECO:0000256" key="9">
    <source>
        <dbReference type="ARBA" id="ARBA00022984"/>
    </source>
</evidence>
<keyword evidence="10" id="KW-0511">Multifunctional enzyme</keyword>
<keyword evidence="9" id="KW-0573">Peptidoglycan synthesis</keyword>
<dbReference type="GO" id="GO:0009252">
    <property type="term" value="P:peptidoglycan biosynthetic process"/>
    <property type="evidence" value="ECO:0007669"/>
    <property type="project" value="UniProtKB-KW"/>
</dbReference>
<feature type="region of interest" description="Disordered" evidence="14">
    <location>
        <begin position="402"/>
        <end position="443"/>
    </location>
</feature>
<feature type="transmembrane region" description="Helical" evidence="15">
    <location>
        <begin position="35"/>
        <end position="56"/>
    </location>
</feature>
<evidence type="ECO:0000313" key="19">
    <source>
        <dbReference type="Proteomes" id="UP000253868"/>
    </source>
</evidence>
<evidence type="ECO:0000256" key="14">
    <source>
        <dbReference type="SAM" id="MobiDB-lite"/>
    </source>
</evidence>
<dbReference type="InterPro" id="IPR050396">
    <property type="entry name" value="Glycosyltr_51/Transpeptidase"/>
</dbReference>
<evidence type="ECO:0000256" key="10">
    <source>
        <dbReference type="ARBA" id="ARBA00023268"/>
    </source>
</evidence>
<dbReference type="OrthoDB" id="8865355at2"/>
<dbReference type="GO" id="GO:0006508">
    <property type="term" value="P:proteolysis"/>
    <property type="evidence" value="ECO:0007669"/>
    <property type="project" value="UniProtKB-KW"/>
</dbReference>
<comment type="catalytic activity">
    <reaction evidence="12">
        <text>Preferential cleavage: (Ac)2-L-Lys-D-Ala-|-D-Ala. Also transpeptidation of peptidyl-alanyl moieties that are N-acyl substituents of D-alanine.</text>
        <dbReference type="EC" id="3.4.16.4"/>
    </reaction>
</comment>
<feature type="domain" description="Penicillin-binding protein transpeptidase" evidence="16">
    <location>
        <begin position="353"/>
        <end position="605"/>
    </location>
</feature>
<keyword evidence="5" id="KW-0328">Glycosyltransferase</keyword>
<feature type="region of interest" description="Disordered" evidence="14">
    <location>
        <begin position="661"/>
        <end position="761"/>
    </location>
</feature>
<dbReference type="PANTHER" id="PTHR32282">
    <property type="entry name" value="BINDING PROTEIN TRANSPEPTIDASE, PUTATIVE-RELATED"/>
    <property type="match status" value="1"/>
</dbReference>
<evidence type="ECO:0000259" key="17">
    <source>
        <dbReference type="Pfam" id="PF00912"/>
    </source>
</evidence>
<evidence type="ECO:0000256" key="6">
    <source>
        <dbReference type="ARBA" id="ARBA00022679"/>
    </source>
</evidence>
<feature type="compositionally biased region" description="Gly residues" evidence="14">
    <location>
        <begin position="722"/>
        <end position="738"/>
    </location>
</feature>
<evidence type="ECO:0000256" key="5">
    <source>
        <dbReference type="ARBA" id="ARBA00022676"/>
    </source>
</evidence>
<evidence type="ECO:0000256" key="3">
    <source>
        <dbReference type="ARBA" id="ARBA00022645"/>
    </source>
</evidence>
<protein>
    <submittedName>
        <fullName evidence="18">Penicillin-binding protein</fullName>
    </submittedName>
</protein>
<comment type="similarity">
    <text evidence="1">In the C-terminal section; belongs to the transpeptidase family.</text>
</comment>
<evidence type="ECO:0000256" key="13">
    <source>
        <dbReference type="ARBA" id="ARBA00049902"/>
    </source>
</evidence>
<evidence type="ECO:0000256" key="15">
    <source>
        <dbReference type="SAM" id="Phobius"/>
    </source>
</evidence>
<sequence length="761" mass="80827">MGRAEARRAGQHAAPRAAKERKSLIRRLFTWKKMLGTFFALCLLTMGGLFAVYLMVPVPDANAQAVMQSNVYKYGDGTILTRTGQVNREIVGLDKIPVEVQHAFVAAENKSFYNDNGVDFKGTARGLLNTLSGKGKQGGSTITQQYVKNYFLTQDQTVSRKLKELVIALKVDQKMSKNEILVGYINTSYYGRQAYGIQAAAQAYYGVDAVKLNVSQGAYLAALLQAPSQYDWAAASATSKRLVKQRWNYVLDNMVEKKWLDSSERAGLKFPVPQEPKAAPGMEGQTGYLVEAANDELAAQGVDKADIAKGGWTITLNIDRKKQQQLVKSVDAQLESKLDRKKNKTDATVQAGATSVDPKTGHVLALYGGVGATEHWISNATRSDYQPASTFKPLVLASALENGSETQDGEKIGTATKYDGTSKRPVVGSDTPFAPQNEDDRSYGPVDVQKAMDLSINSVFAQMVVDVSPAKVKRTALALGMRDKDFPERPAITLGTMGASTWDMAGVYATLDNHGKKVTPTIVKSAEHRDRKPVTPPDAIGKQVISRQTADTVTEVLQDVVKNGSGRAAYTDAYHAAGKTGTAEKNVSAWFAAYTPQLATVVALYGESTKEGGGQVTLTGTANSGRANGGGFPARIWADYTLGALNGGSDVEFDLDIADSEPVEPSVTPTTESPTPSPSDSPTPTESATKEPSPTPTRSAPPTTPTFEPTTPTTEPAPGQTTSGGGGGNGGGGGGADPGEGSPTPTAGEDDPESDRVPLLP</sequence>
<keyword evidence="6" id="KW-0808">Transferase</keyword>
<keyword evidence="7" id="KW-0378">Hydrolase</keyword>
<dbReference type="GO" id="GO:0008955">
    <property type="term" value="F:peptidoglycan glycosyltransferase activity"/>
    <property type="evidence" value="ECO:0007669"/>
    <property type="project" value="UniProtKB-EC"/>
</dbReference>
<dbReference type="SUPFAM" id="SSF53955">
    <property type="entry name" value="Lysozyme-like"/>
    <property type="match status" value="1"/>
</dbReference>
<keyword evidence="15" id="KW-1133">Transmembrane helix</keyword>
<keyword evidence="19" id="KW-1185">Reference proteome</keyword>
<proteinExistence type="inferred from homology"/>
<dbReference type="PANTHER" id="PTHR32282:SF34">
    <property type="entry name" value="PENICILLIN-BINDING PROTEIN 1A"/>
    <property type="match status" value="1"/>
</dbReference>
<dbReference type="RefSeq" id="WP_114661363.1">
    <property type="nucleotide sequence ID" value="NZ_CP031194.1"/>
</dbReference>
<dbReference type="InterPro" id="IPR023346">
    <property type="entry name" value="Lysozyme-like_dom_sf"/>
</dbReference>
<accession>A0A345HTL3</accession>
<dbReference type="GO" id="GO:0009002">
    <property type="term" value="F:serine-type D-Ala-D-Ala carboxypeptidase activity"/>
    <property type="evidence" value="ECO:0007669"/>
    <property type="project" value="UniProtKB-EC"/>
</dbReference>
<dbReference type="GO" id="GO:0008360">
    <property type="term" value="P:regulation of cell shape"/>
    <property type="evidence" value="ECO:0007669"/>
    <property type="project" value="UniProtKB-KW"/>
</dbReference>
<dbReference type="FunFam" id="1.10.3810.10:FF:000001">
    <property type="entry name" value="Penicillin-binding protein 1A"/>
    <property type="match status" value="1"/>
</dbReference>
<dbReference type="Gene3D" id="3.40.710.10">
    <property type="entry name" value="DD-peptidase/beta-lactamase superfamily"/>
    <property type="match status" value="1"/>
</dbReference>
<comment type="similarity">
    <text evidence="2">In the N-terminal section; belongs to the glycosyltransferase 51 family.</text>
</comment>
<keyword evidence="3" id="KW-0121">Carboxypeptidase</keyword>
<comment type="catalytic activity">
    <reaction evidence="13">
        <text>[GlcNAc-(1-&gt;4)-Mur2Ac(oyl-L-Ala-gamma-D-Glu-L-Lys-D-Ala-D-Ala)](n)-di-trans,octa-cis-undecaprenyl diphosphate + beta-D-GlcNAc-(1-&gt;4)-Mur2Ac(oyl-L-Ala-gamma-D-Glu-L-Lys-D-Ala-D-Ala)-di-trans,octa-cis-undecaprenyl diphosphate = [GlcNAc-(1-&gt;4)-Mur2Ac(oyl-L-Ala-gamma-D-Glu-L-Lys-D-Ala-D-Ala)](n+1)-di-trans,octa-cis-undecaprenyl diphosphate + di-trans,octa-cis-undecaprenyl diphosphate + H(+)</text>
        <dbReference type="Rhea" id="RHEA:23708"/>
        <dbReference type="Rhea" id="RHEA-COMP:9602"/>
        <dbReference type="Rhea" id="RHEA-COMP:9603"/>
        <dbReference type="ChEBI" id="CHEBI:15378"/>
        <dbReference type="ChEBI" id="CHEBI:58405"/>
        <dbReference type="ChEBI" id="CHEBI:60033"/>
        <dbReference type="ChEBI" id="CHEBI:78435"/>
        <dbReference type="EC" id="2.4.99.28"/>
    </reaction>
</comment>
<dbReference type="AlphaFoldDB" id="A0A345HTL3"/>
<evidence type="ECO:0000256" key="1">
    <source>
        <dbReference type="ARBA" id="ARBA00007090"/>
    </source>
</evidence>
<evidence type="ECO:0000256" key="2">
    <source>
        <dbReference type="ARBA" id="ARBA00007739"/>
    </source>
</evidence>
<organism evidence="18 19">
    <name type="scientific">Streptomyces paludis</name>
    <dbReference type="NCBI Taxonomy" id="2282738"/>
    <lineage>
        <taxon>Bacteria</taxon>
        <taxon>Bacillati</taxon>
        <taxon>Actinomycetota</taxon>
        <taxon>Actinomycetes</taxon>
        <taxon>Kitasatosporales</taxon>
        <taxon>Streptomycetaceae</taxon>
        <taxon>Streptomyces</taxon>
    </lineage>
</organism>
<dbReference type="SUPFAM" id="SSF56601">
    <property type="entry name" value="beta-lactamase/transpeptidase-like"/>
    <property type="match status" value="1"/>
</dbReference>
<gene>
    <name evidence="18" type="ORF">DVK44_22940</name>
</gene>
<evidence type="ECO:0000256" key="7">
    <source>
        <dbReference type="ARBA" id="ARBA00022801"/>
    </source>
</evidence>
<dbReference type="GO" id="GO:0008658">
    <property type="term" value="F:penicillin binding"/>
    <property type="evidence" value="ECO:0007669"/>
    <property type="project" value="InterPro"/>
</dbReference>
<dbReference type="InterPro" id="IPR001264">
    <property type="entry name" value="Glyco_trans_51"/>
</dbReference>
<evidence type="ECO:0000259" key="16">
    <source>
        <dbReference type="Pfam" id="PF00905"/>
    </source>
</evidence>
<dbReference type="Pfam" id="PF00905">
    <property type="entry name" value="Transpeptidase"/>
    <property type="match status" value="1"/>
</dbReference>
<name>A0A345HTL3_9ACTN</name>
<feature type="compositionally biased region" description="Low complexity" evidence="14">
    <location>
        <begin position="696"/>
        <end position="718"/>
    </location>
</feature>
<dbReference type="GO" id="GO:0071555">
    <property type="term" value="P:cell wall organization"/>
    <property type="evidence" value="ECO:0007669"/>
    <property type="project" value="UniProtKB-KW"/>
</dbReference>
<keyword evidence="4" id="KW-0645">Protease</keyword>
<evidence type="ECO:0000256" key="12">
    <source>
        <dbReference type="ARBA" id="ARBA00034000"/>
    </source>
</evidence>
<dbReference type="InterPro" id="IPR001460">
    <property type="entry name" value="PCN-bd_Tpept"/>
</dbReference>
<keyword evidence="15" id="KW-0812">Transmembrane</keyword>
<evidence type="ECO:0000256" key="4">
    <source>
        <dbReference type="ARBA" id="ARBA00022670"/>
    </source>
</evidence>
<dbReference type="KEGG" id="spad:DVK44_22940"/>
<dbReference type="GO" id="GO:0030288">
    <property type="term" value="C:outer membrane-bounded periplasmic space"/>
    <property type="evidence" value="ECO:0007669"/>
    <property type="project" value="TreeGrafter"/>
</dbReference>
<evidence type="ECO:0000256" key="8">
    <source>
        <dbReference type="ARBA" id="ARBA00022960"/>
    </source>
</evidence>
<dbReference type="EMBL" id="CP031194">
    <property type="protein sequence ID" value="AXG80037.1"/>
    <property type="molecule type" value="Genomic_DNA"/>
</dbReference>
<dbReference type="InterPro" id="IPR012338">
    <property type="entry name" value="Beta-lactam/transpept-like"/>
</dbReference>
<keyword evidence="11" id="KW-0961">Cell wall biogenesis/degradation</keyword>
<feature type="compositionally biased region" description="Low complexity" evidence="14">
    <location>
        <begin position="663"/>
        <end position="674"/>
    </location>
</feature>
<dbReference type="Gene3D" id="1.10.3810.10">
    <property type="entry name" value="Biosynthetic peptidoglycan transglycosylase-like"/>
    <property type="match status" value="1"/>
</dbReference>
<evidence type="ECO:0000313" key="18">
    <source>
        <dbReference type="EMBL" id="AXG80037.1"/>
    </source>
</evidence>
<dbReference type="InterPro" id="IPR036950">
    <property type="entry name" value="PBP_transglycosylase"/>
</dbReference>
<dbReference type="Proteomes" id="UP000253868">
    <property type="component" value="Chromosome"/>
</dbReference>
<dbReference type="Pfam" id="PF00912">
    <property type="entry name" value="Transgly"/>
    <property type="match status" value="1"/>
</dbReference>
<keyword evidence="15" id="KW-0472">Membrane</keyword>
<keyword evidence="8" id="KW-0133">Cell shape</keyword>
<evidence type="ECO:0000256" key="11">
    <source>
        <dbReference type="ARBA" id="ARBA00023316"/>
    </source>
</evidence>